<comment type="caution">
    <text evidence="2">The sequence shown here is derived from an EMBL/GenBank/DDBJ whole genome shotgun (WGS) entry which is preliminary data.</text>
</comment>
<gene>
    <name evidence="2" type="ORF">THAOC_24577</name>
</gene>
<keyword evidence="3" id="KW-1185">Reference proteome</keyword>
<feature type="compositionally biased region" description="Low complexity" evidence="1">
    <location>
        <begin position="43"/>
        <end position="54"/>
    </location>
</feature>
<accession>K0RRN9</accession>
<dbReference type="AlphaFoldDB" id="K0RRN9"/>
<evidence type="ECO:0000313" key="2">
    <source>
        <dbReference type="EMBL" id="EJK55665.1"/>
    </source>
</evidence>
<name>K0RRN9_THAOC</name>
<evidence type="ECO:0000313" key="3">
    <source>
        <dbReference type="Proteomes" id="UP000266841"/>
    </source>
</evidence>
<dbReference type="Proteomes" id="UP000266841">
    <property type="component" value="Unassembled WGS sequence"/>
</dbReference>
<sequence length="70" mass="6539">MTVSQPSSSPARHDGVFKPASSAWDGEDPSDPSTGRGGGPGGDPAAASSALVPSPGGGGGAPSTSPPARP</sequence>
<protein>
    <submittedName>
        <fullName evidence="2">Uncharacterized protein</fullName>
    </submittedName>
</protein>
<organism evidence="2 3">
    <name type="scientific">Thalassiosira oceanica</name>
    <name type="common">Marine diatom</name>
    <dbReference type="NCBI Taxonomy" id="159749"/>
    <lineage>
        <taxon>Eukaryota</taxon>
        <taxon>Sar</taxon>
        <taxon>Stramenopiles</taxon>
        <taxon>Ochrophyta</taxon>
        <taxon>Bacillariophyta</taxon>
        <taxon>Coscinodiscophyceae</taxon>
        <taxon>Thalassiosirophycidae</taxon>
        <taxon>Thalassiosirales</taxon>
        <taxon>Thalassiosiraceae</taxon>
        <taxon>Thalassiosira</taxon>
    </lineage>
</organism>
<proteinExistence type="predicted"/>
<feature type="non-terminal residue" evidence="2">
    <location>
        <position position="70"/>
    </location>
</feature>
<reference evidence="2 3" key="1">
    <citation type="journal article" date="2012" name="Genome Biol.">
        <title>Genome and low-iron response of an oceanic diatom adapted to chronic iron limitation.</title>
        <authorList>
            <person name="Lommer M."/>
            <person name="Specht M."/>
            <person name="Roy A.S."/>
            <person name="Kraemer L."/>
            <person name="Andreson R."/>
            <person name="Gutowska M.A."/>
            <person name="Wolf J."/>
            <person name="Bergner S.V."/>
            <person name="Schilhabel M.B."/>
            <person name="Klostermeier U.C."/>
            <person name="Beiko R.G."/>
            <person name="Rosenstiel P."/>
            <person name="Hippler M."/>
            <person name="Laroche J."/>
        </authorList>
    </citation>
    <scope>NUCLEOTIDE SEQUENCE [LARGE SCALE GENOMIC DNA]</scope>
    <source>
        <strain evidence="2 3">CCMP1005</strain>
    </source>
</reference>
<feature type="compositionally biased region" description="Polar residues" evidence="1">
    <location>
        <begin position="1"/>
        <end position="10"/>
    </location>
</feature>
<dbReference type="EMBL" id="AGNL01033488">
    <property type="protein sequence ID" value="EJK55665.1"/>
    <property type="molecule type" value="Genomic_DNA"/>
</dbReference>
<feature type="region of interest" description="Disordered" evidence="1">
    <location>
        <begin position="1"/>
        <end position="70"/>
    </location>
</feature>
<evidence type="ECO:0000256" key="1">
    <source>
        <dbReference type="SAM" id="MobiDB-lite"/>
    </source>
</evidence>